<dbReference type="EMBL" id="SRYA01000098">
    <property type="protein sequence ID" value="TGY88686.1"/>
    <property type="molecule type" value="Genomic_DNA"/>
</dbReference>
<sequence>MAATAAGEDAGRGNRDERSSDEVPLGDSGQQTEESEQQNIRKAELDREIEQELNEINSMGSSETQKGSYEQASFLIAANGDMELPKEYSYQKPEQALTVPHEYITQMLMRGSGYEHGKRRIYAMFQDISDPGERVKAIRKEYGQGGAGWPLEGDGLHGYDSFSAKGLRFQWREGGMEKEGYVNWKAIERELGALIMTGEYYTPPKAFDPDKVSAAAWQKPMDAFFQNSFWNPVPNMLIYEVFKKELPMSDKSQFIERMLYRNVYGSGIQNNFENDYGRCNIEQTDEGIFIEYYDGEGTKWKTELDWWDCAAYVDSMIADGAYQTKAPYSEIGRILEERPYVSWVKNFWEDTERYLSEDAGQHQQNRLDTLQTVFELTGIQEQMEISWDDAYDEVIASDGETVWHGRQLYDYLFREVLVFDSPRRDNRIPYDVMGQLEHDRFSSHNPDKAVFIHRKTSDMAEPAAEVSEKQEENLWLEPLKGYFNEEIQYISVKTLIYDIFTTNLSMESKAGFLANVYGEQREGFFMSEYTDNSYGKCKISRDKEGIDISYPRADGTKGEKRVDYRYCADLILHMIEENDYLTEGIFERFKEAPGAFAAMPWFMEIYHEYKERMRRSRTSRRSLLTGRRKKGRKDRNRGSRELRKNYREHGRQRKTDMRRYRGHGSQQKAGRKKQQKYGRDRKIRRKRQSMWRGKSLILTGAWQSPLRAVFSRRLCGRWRQWTRTCVMRLKFI</sequence>
<protein>
    <submittedName>
        <fullName evidence="1">Uncharacterized protein</fullName>
    </submittedName>
</protein>
<proteinExistence type="predicted"/>
<comment type="caution">
    <text evidence="1">The sequence shown here is derived from an EMBL/GenBank/DDBJ whole genome shotgun (WGS) entry which is preliminary data.</text>
</comment>
<evidence type="ECO:0000313" key="2">
    <source>
        <dbReference type="Proteomes" id="UP000304953"/>
    </source>
</evidence>
<evidence type="ECO:0000313" key="1">
    <source>
        <dbReference type="EMBL" id="TGY88686.1"/>
    </source>
</evidence>
<name>A0AC61RNX4_9FIRM</name>
<dbReference type="Proteomes" id="UP000304953">
    <property type="component" value="Unassembled WGS sequence"/>
</dbReference>
<reference evidence="1" key="1">
    <citation type="submission" date="2019-04" db="EMBL/GenBank/DDBJ databases">
        <title>Microbes associate with the intestines of laboratory mice.</title>
        <authorList>
            <person name="Navarre W."/>
            <person name="Wong E."/>
            <person name="Huang K."/>
            <person name="Tropini C."/>
            <person name="Ng K."/>
            <person name="Yu B."/>
        </authorList>
    </citation>
    <scope>NUCLEOTIDE SEQUENCE</scope>
    <source>
        <strain evidence="1">NM01_1-7b</strain>
    </source>
</reference>
<keyword evidence="2" id="KW-1185">Reference proteome</keyword>
<gene>
    <name evidence="1" type="ORF">E5329_25605</name>
</gene>
<accession>A0AC61RNX4</accession>
<organism evidence="1 2">
    <name type="scientific">Petralouisia muris</name>
    <dbReference type="NCBI Taxonomy" id="3032872"/>
    <lineage>
        <taxon>Bacteria</taxon>
        <taxon>Bacillati</taxon>
        <taxon>Bacillota</taxon>
        <taxon>Clostridia</taxon>
        <taxon>Lachnospirales</taxon>
        <taxon>Lachnospiraceae</taxon>
        <taxon>Petralouisia</taxon>
    </lineage>
</organism>